<organism evidence="8 9">
    <name type="scientific">Pristionchus pacificus</name>
    <name type="common">Parasitic nematode worm</name>
    <dbReference type="NCBI Taxonomy" id="54126"/>
    <lineage>
        <taxon>Eukaryota</taxon>
        <taxon>Metazoa</taxon>
        <taxon>Ecdysozoa</taxon>
        <taxon>Nematoda</taxon>
        <taxon>Chromadorea</taxon>
        <taxon>Rhabditida</taxon>
        <taxon>Rhabditina</taxon>
        <taxon>Diplogasteromorpha</taxon>
        <taxon>Diplogasteroidea</taxon>
        <taxon>Neodiplogasteridae</taxon>
        <taxon>Pristionchus</taxon>
    </lineage>
</organism>
<dbReference type="PANTHER" id="PTHR22945">
    <property type="entry name" value="SERPENTINE RECEPTOR, CLASS D DELTA"/>
    <property type="match status" value="1"/>
</dbReference>
<reference evidence="9" key="1">
    <citation type="journal article" date="2008" name="Nat. Genet.">
        <title>The Pristionchus pacificus genome provides a unique perspective on nematode lifestyle and parasitism.</title>
        <authorList>
            <person name="Dieterich C."/>
            <person name="Clifton S.W."/>
            <person name="Schuster L.N."/>
            <person name="Chinwalla A."/>
            <person name="Delehaunty K."/>
            <person name="Dinkelacker I."/>
            <person name="Fulton L."/>
            <person name="Fulton R."/>
            <person name="Godfrey J."/>
            <person name="Minx P."/>
            <person name="Mitreva M."/>
            <person name="Roeseler W."/>
            <person name="Tian H."/>
            <person name="Witte H."/>
            <person name="Yang S.P."/>
            <person name="Wilson R.K."/>
            <person name="Sommer R.J."/>
        </authorList>
    </citation>
    <scope>NUCLEOTIDE SEQUENCE [LARGE SCALE GENOMIC DNA]</scope>
    <source>
        <strain evidence="9">PS312</strain>
    </source>
</reference>
<dbReference type="Pfam" id="PF00014">
    <property type="entry name" value="Kunitz_BPTI"/>
    <property type="match status" value="1"/>
</dbReference>
<evidence type="ECO:0000256" key="6">
    <source>
        <dbReference type="SAM" id="MobiDB-lite"/>
    </source>
</evidence>
<dbReference type="InterPro" id="IPR002223">
    <property type="entry name" value="Kunitz_BPTI"/>
</dbReference>
<feature type="transmembrane region" description="Helical" evidence="7">
    <location>
        <begin position="186"/>
        <end position="211"/>
    </location>
</feature>
<dbReference type="Proteomes" id="UP000005239">
    <property type="component" value="Unassembled WGS sequence"/>
</dbReference>
<proteinExistence type="inferred from homology"/>
<gene>
    <name evidence="8" type="primary">WBGene00105091</name>
</gene>
<evidence type="ECO:0000256" key="4">
    <source>
        <dbReference type="ARBA" id="ARBA00022989"/>
    </source>
</evidence>
<dbReference type="PROSITE" id="PS50279">
    <property type="entry name" value="BPTI_KUNITZ_2"/>
    <property type="match status" value="1"/>
</dbReference>
<dbReference type="SUPFAM" id="SSF81321">
    <property type="entry name" value="Family A G protein-coupled receptor-like"/>
    <property type="match status" value="1"/>
</dbReference>
<protein>
    <submittedName>
        <fullName evidence="8">G protein-coupled receptor</fullName>
    </submittedName>
</protein>
<dbReference type="CDD" id="cd00637">
    <property type="entry name" value="7tm_classA_rhodopsin-like"/>
    <property type="match status" value="1"/>
</dbReference>
<dbReference type="InterPro" id="IPR050920">
    <property type="entry name" value="Nematode_rcpt-like_delta"/>
</dbReference>
<feature type="transmembrane region" description="Helical" evidence="7">
    <location>
        <begin position="44"/>
        <end position="65"/>
    </location>
</feature>
<feature type="compositionally biased region" description="Pro residues" evidence="6">
    <location>
        <begin position="459"/>
        <end position="470"/>
    </location>
</feature>
<comment type="subcellular location">
    <subcellularLocation>
        <location evidence="1">Membrane</location>
        <topology evidence="1">Multi-pass membrane protein</topology>
    </subcellularLocation>
</comment>
<dbReference type="SUPFAM" id="SSF57362">
    <property type="entry name" value="BPTI-like"/>
    <property type="match status" value="1"/>
</dbReference>
<evidence type="ECO:0000256" key="7">
    <source>
        <dbReference type="SAM" id="Phobius"/>
    </source>
</evidence>
<feature type="region of interest" description="Disordered" evidence="6">
    <location>
        <begin position="328"/>
        <end position="351"/>
    </location>
</feature>
<dbReference type="Gene3D" id="1.20.1070.10">
    <property type="entry name" value="Rhodopsin 7-helix transmembrane proteins"/>
    <property type="match status" value="1"/>
</dbReference>
<accession>A0A2A6CLP9</accession>
<reference evidence="8" key="2">
    <citation type="submission" date="2022-06" db="UniProtKB">
        <authorList>
            <consortium name="EnsemblMetazoa"/>
        </authorList>
    </citation>
    <scope>IDENTIFICATION</scope>
    <source>
        <strain evidence="8">PS312</strain>
    </source>
</reference>
<dbReference type="Gene3D" id="4.10.410.10">
    <property type="entry name" value="Pancreatic trypsin inhibitor Kunitz domain"/>
    <property type="match status" value="1"/>
</dbReference>
<dbReference type="PANTHER" id="PTHR22945:SF40">
    <property type="entry name" value="SERPENTINE RECEPTOR, CLASS D (DELTA)-RELATED"/>
    <property type="match status" value="1"/>
</dbReference>
<feature type="region of interest" description="Disordered" evidence="6">
    <location>
        <begin position="276"/>
        <end position="313"/>
    </location>
</feature>
<feature type="transmembrane region" description="Helical" evidence="7">
    <location>
        <begin position="232"/>
        <end position="258"/>
    </location>
</feature>
<evidence type="ECO:0000256" key="1">
    <source>
        <dbReference type="ARBA" id="ARBA00004141"/>
    </source>
</evidence>
<keyword evidence="5 7" id="KW-0472">Membrane</keyword>
<feature type="transmembrane region" description="Helical" evidence="7">
    <location>
        <begin position="102"/>
        <end position="121"/>
    </location>
</feature>
<keyword evidence="9" id="KW-1185">Reference proteome</keyword>
<name>A0A2A6CLP9_PRIPA</name>
<dbReference type="AlphaFoldDB" id="A0A2A6CLP9"/>
<evidence type="ECO:0000313" key="9">
    <source>
        <dbReference type="Proteomes" id="UP000005239"/>
    </source>
</evidence>
<comment type="similarity">
    <text evidence="2">Belongs to the nematode receptor-like protein srd family.</text>
</comment>
<feature type="transmembrane region" description="Helical" evidence="7">
    <location>
        <begin position="12"/>
        <end position="32"/>
    </location>
</feature>
<evidence type="ECO:0000256" key="3">
    <source>
        <dbReference type="ARBA" id="ARBA00022692"/>
    </source>
</evidence>
<keyword evidence="4 7" id="KW-1133">Transmembrane helix</keyword>
<feature type="region of interest" description="Disordered" evidence="6">
    <location>
        <begin position="459"/>
        <end position="481"/>
    </location>
</feature>
<dbReference type="EnsemblMetazoa" id="PPA15537.1">
    <property type="protein sequence ID" value="PPA15537.1"/>
    <property type="gene ID" value="WBGene00105091"/>
</dbReference>
<evidence type="ECO:0000256" key="5">
    <source>
        <dbReference type="ARBA" id="ARBA00023136"/>
    </source>
</evidence>
<feature type="transmembrane region" description="Helical" evidence="7">
    <location>
        <begin position="133"/>
        <end position="154"/>
    </location>
</feature>
<evidence type="ECO:0000256" key="2">
    <source>
        <dbReference type="ARBA" id="ARBA00009166"/>
    </source>
</evidence>
<dbReference type="CDD" id="cd00109">
    <property type="entry name" value="Kunitz-type"/>
    <property type="match status" value="1"/>
</dbReference>
<dbReference type="InterPro" id="IPR036880">
    <property type="entry name" value="Kunitz_BPTI_sf"/>
</dbReference>
<dbReference type="InterPro" id="IPR019421">
    <property type="entry name" value="7TM_GPCR_serpentine_rcpt_Srd"/>
</dbReference>
<dbReference type="Pfam" id="PF10317">
    <property type="entry name" value="7TM_GPCR_Srd"/>
    <property type="match status" value="1"/>
</dbReference>
<dbReference type="GO" id="GO:0004867">
    <property type="term" value="F:serine-type endopeptidase inhibitor activity"/>
    <property type="evidence" value="ECO:0007669"/>
    <property type="project" value="InterPro"/>
</dbReference>
<evidence type="ECO:0000313" key="8">
    <source>
        <dbReference type="EnsemblMetazoa" id="PPA15537.1"/>
    </source>
</evidence>
<dbReference type="GO" id="GO:0016020">
    <property type="term" value="C:membrane"/>
    <property type="evidence" value="ECO:0007669"/>
    <property type="project" value="UniProtKB-SubCell"/>
</dbReference>
<feature type="compositionally biased region" description="Basic and acidic residues" evidence="6">
    <location>
        <begin position="294"/>
        <end position="303"/>
    </location>
</feature>
<dbReference type="SMART" id="SM00131">
    <property type="entry name" value="KU"/>
    <property type="match status" value="1"/>
</dbReference>
<accession>A0A8R1UCB5</accession>
<sequence>MLTTTDKLHTFVLCTLDLSAVLANCLLVYAILTRTPRTLRSYAILLLNTTIVDIISASCSALAIARLIYLPEGPSQLYLYVGPCSAIGLGFCHLCHTIHTFFVTQSTLVLLHSFCFRLYILRDKLIHVKVPSVRATVLISILLYVPIGFVIYMFHSSHEVAPPEVLQPLHLDYPATWHRDVTDYRFSVSLTILILLSPAAMVIIFLVRRILLGEIRKMESKARDHHSHIANALTYQLLLPVGQALACFTWLLSVGGLWSGEASERLVMTFPRGRLSAHQPHLPSAVSTHVRRQPKNENDHDWAPPHPNPQAQRKTCSLRSQRWDKWPQSHLPVTHPNKGSRGASALSNGVTLTHPQSRPIVRPFLKPSRTPWMRLPLVLLLLAPLVAAQSSHDESLKAILCASLICDPPKECEMYEGIPQCRLPPTTLPPTIASTFPTLPTILWSTPPPLPSFPTFTFPTPPSPPLPPTASTPASPTTASVCSLPPDTGPCTRARIMWYFDTDSQSCQRFSFSGCGNGNRFSSRYQCELRCLREKEDTKSSSDT</sequence>
<keyword evidence="3 7" id="KW-0812">Transmembrane</keyword>
<feature type="compositionally biased region" description="Low complexity" evidence="6">
    <location>
        <begin position="471"/>
        <end position="480"/>
    </location>
</feature>